<organism evidence="1">
    <name type="scientific">marine metagenome</name>
    <dbReference type="NCBI Taxonomy" id="408172"/>
    <lineage>
        <taxon>unclassified sequences</taxon>
        <taxon>metagenomes</taxon>
        <taxon>ecological metagenomes</taxon>
    </lineage>
</organism>
<accession>A0A382GIZ2</accession>
<evidence type="ECO:0000313" key="1">
    <source>
        <dbReference type="EMBL" id="SVB74929.1"/>
    </source>
</evidence>
<dbReference type="AlphaFoldDB" id="A0A382GIZ2"/>
<sequence>VLTTWADKEFWVGHKDEPHSKLWENMDDWKTHTFTENTVISISIPYAVRGVTRTPDIVRWKEIMVDRGIDHKICAITRDMNINYLQNKRVRPVNYYHMAVNYIQTLDIDCFLSTETLLLYKEKYIDLLSKQLDYPIPHKEVDFKQSFNEKYVHYVESFHLDDTVRRVSGIKERDPFIYGG</sequence>
<proteinExistence type="predicted"/>
<protein>
    <submittedName>
        <fullName evidence="1">Uncharacterized protein</fullName>
    </submittedName>
</protein>
<gene>
    <name evidence="1" type="ORF">METZ01_LOCUS227783</name>
</gene>
<name>A0A382GIZ2_9ZZZZ</name>
<dbReference type="EMBL" id="UINC01055721">
    <property type="protein sequence ID" value="SVB74929.1"/>
    <property type="molecule type" value="Genomic_DNA"/>
</dbReference>
<feature type="non-terminal residue" evidence="1">
    <location>
        <position position="1"/>
    </location>
</feature>
<reference evidence="1" key="1">
    <citation type="submission" date="2018-05" db="EMBL/GenBank/DDBJ databases">
        <authorList>
            <person name="Lanie J.A."/>
            <person name="Ng W.-L."/>
            <person name="Kazmierczak K.M."/>
            <person name="Andrzejewski T.M."/>
            <person name="Davidsen T.M."/>
            <person name="Wayne K.J."/>
            <person name="Tettelin H."/>
            <person name="Glass J.I."/>
            <person name="Rusch D."/>
            <person name="Podicherti R."/>
            <person name="Tsui H.-C.T."/>
            <person name="Winkler M.E."/>
        </authorList>
    </citation>
    <scope>NUCLEOTIDE SEQUENCE</scope>
</reference>